<evidence type="ECO:0000313" key="2">
    <source>
        <dbReference type="Proteomes" id="UP001172778"/>
    </source>
</evidence>
<sequence>MKWLSNLQSRFSKKSNEIETNGHKALSTPRPHHFQFGKVSLPIMTLSDPEWFVRTFSGSEGPLFLQNAWKNVGQEFAENERLAETGLQIDLRESAEMLRFLITLPLPLARNELYFSAILAPKADLSQLRIFGLEKMAAPAGTAAHGNLTVLVEWTKQGRLVYACNPPPDPVQFEQHVFAILAGEIEILTFTDLRPMGWFQQR</sequence>
<comment type="caution">
    <text evidence="1">The sequence shown here is derived from an EMBL/GenBank/DDBJ whole genome shotgun (WGS) entry which is preliminary data.</text>
</comment>
<dbReference type="EMBL" id="JARRAF010000004">
    <property type="protein sequence ID" value="MDK2123440.1"/>
    <property type="molecule type" value="Genomic_DNA"/>
</dbReference>
<evidence type="ECO:0008006" key="3">
    <source>
        <dbReference type="Google" id="ProtNLM"/>
    </source>
</evidence>
<dbReference type="Proteomes" id="UP001172778">
    <property type="component" value="Unassembled WGS sequence"/>
</dbReference>
<protein>
    <recommendedName>
        <fullName evidence="3">RES domain-containing protein</fullName>
    </recommendedName>
</protein>
<dbReference type="RefSeq" id="WP_284099732.1">
    <property type="nucleotide sequence ID" value="NZ_JARRAF010000004.1"/>
</dbReference>
<evidence type="ECO:0000313" key="1">
    <source>
        <dbReference type="EMBL" id="MDK2123440.1"/>
    </source>
</evidence>
<keyword evidence="2" id="KW-1185">Reference proteome</keyword>
<gene>
    <name evidence="1" type="ORF">PZA18_05190</name>
</gene>
<accession>A0ABT7DTN0</accession>
<reference evidence="1" key="1">
    <citation type="submission" date="2023-03" db="EMBL/GenBank/DDBJ databases">
        <title>Chitinimonas shenzhenensis gen. nov., sp. nov., a novel member of family Burkholderiaceae isolated from activated sludge collected in Shen Zhen, China.</title>
        <authorList>
            <person name="Wang X."/>
        </authorList>
    </citation>
    <scope>NUCLEOTIDE SEQUENCE</scope>
    <source>
        <strain evidence="1">DQS-5</strain>
    </source>
</reference>
<organism evidence="1 2">
    <name type="scientific">Parachitinimonas caeni</name>
    <dbReference type="NCBI Taxonomy" id="3031301"/>
    <lineage>
        <taxon>Bacteria</taxon>
        <taxon>Pseudomonadati</taxon>
        <taxon>Pseudomonadota</taxon>
        <taxon>Betaproteobacteria</taxon>
        <taxon>Neisseriales</taxon>
        <taxon>Chitinibacteraceae</taxon>
        <taxon>Parachitinimonas</taxon>
    </lineage>
</organism>
<name>A0ABT7DTN0_9NEIS</name>
<proteinExistence type="predicted"/>